<dbReference type="GO" id="GO:0016616">
    <property type="term" value="F:oxidoreductase activity, acting on the CH-OH group of donors, NAD or NADP as acceptor"/>
    <property type="evidence" value="ECO:0007669"/>
    <property type="project" value="TreeGrafter"/>
</dbReference>
<feature type="compositionally biased region" description="Basic and acidic residues" evidence="4">
    <location>
        <begin position="145"/>
        <end position="159"/>
    </location>
</feature>
<evidence type="ECO:0000313" key="6">
    <source>
        <dbReference type="EMBL" id="CAE7136257.1"/>
    </source>
</evidence>
<dbReference type="EMBL" id="CAJNJQ010001379">
    <property type="protein sequence ID" value="CAE7136257.1"/>
    <property type="molecule type" value="Genomic_DNA"/>
</dbReference>
<keyword evidence="2" id="KW-0521">NADP</keyword>
<feature type="compositionally biased region" description="Low complexity" evidence="4">
    <location>
        <begin position="44"/>
        <end position="57"/>
    </location>
</feature>
<gene>
    <name evidence="6" type="ORF">RDB_LOCUS69074</name>
</gene>
<accession>A0A8H3E411</accession>
<dbReference type="SUPFAM" id="SSF51735">
    <property type="entry name" value="NAD(P)-binding Rossmann-fold domains"/>
    <property type="match status" value="1"/>
</dbReference>
<evidence type="ECO:0000256" key="4">
    <source>
        <dbReference type="SAM" id="MobiDB-lite"/>
    </source>
</evidence>
<dbReference type="Pfam" id="PF13561">
    <property type="entry name" value="adh_short_C2"/>
    <property type="match status" value="1"/>
</dbReference>
<dbReference type="AlphaFoldDB" id="A0A8H3E411"/>
<dbReference type="Proteomes" id="UP000663827">
    <property type="component" value="Unassembled WGS sequence"/>
</dbReference>
<dbReference type="InterPro" id="IPR020904">
    <property type="entry name" value="Sc_DH/Rdtase_CS"/>
</dbReference>
<proteinExistence type="inferred from homology"/>
<dbReference type="PRINTS" id="PR00081">
    <property type="entry name" value="GDHRDH"/>
</dbReference>
<dbReference type="PANTHER" id="PTHR42760">
    <property type="entry name" value="SHORT-CHAIN DEHYDROGENASES/REDUCTASES FAMILY MEMBER"/>
    <property type="match status" value="1"/>
</dbReference>
<evidence type="ECO:0000256" key="3">
    <source>
        <dbReference type="ARBA" id="ARBA00023002"/>
    </source>
</evidence>
<evidence type="ECO:0000259" key="5">
    <source>
        <dbReference type="Pfam" id="PF24016"/>
    </source>
</evidence>
<comment type="similarity">
    <text evidence="1">Belongs to the short-chain dehydrogenases/reductases (SDR) family.</text>
</comment>
<dbReference type="FunFam" id="3.40.50.720:FF:000084">
    <property type="entry name" value="Short-chain dehydrogenase reductase"/>
    <property type="match status" value="1"/>
</dbReference>
<evidence type="ECO:0000256" key="1">
    <source>
        <dbReference type="ARBA" id="ARBA00006484"/>
    </source>
</evidence>
<dbReference type="InterPro" id="IPR002347">
    <property type="entry name" value="SDR_fam"/>
</dbReference>
<comment type="caution">
    <text evidence="6">The sequence shown here is derived from an EMBL/GenBank/DDBJ whole genome shotgun (WGS) entry which is preliminary data.</text>
</comment>
<protein>
    <recommendedName>
        <fullName evidence="5">DUF7330 domain-containing protein</fullName>
    </recommendedName>
</protein>
<evidence type="ECO:0000313" key="7">
    <source>
        <dbReference type="Proteomes" id="UP000663827"/>
    </source>
</evidence>
<feature type="domain" description="DUF7330" evidence="5">
    <location>
        <begin position="179"/>
        <end position="341"/>
    </location>
</feature>
<evidence type="ECO:0000256" key="2">
    <source>
        <dbReference type="ARBA" id="ARBA00022857"/>
    </source>
</evidence>
<organism evidence="6 7">
    <name type="scientific">Rhizoctonia solani</name>
    <dbReference type="NCBI Taxonomy" id="456999"/>
    <lineage>
        <taxon>Eukaryota</taxon>
        <taxon>Fungi</taxon>
        <taxon>Dikarya</taxon>
        <taxon>Basidiomycota</taxon>
        <taxon>Agaricomycotina</taxon>
        <taxon>Agaricomycetes</taxon>
        <taxon>Cantharellales</taxon>
        <taxon>Ceratobasidiaceae</taxon>
        <taxon>Rhizoctonia</taxon>
    </lineage>
</organism>
<dbReference type="InterPro" id="IPR036291">
    <property type="entry name" value="NAD(P)-bd_dom_sf"/>
</dbReference>
<dbReference type="PROSITE" id="PS00061">
    <property type="entry name" value="ADH_SHORT"/>
    <property type="match status" value="1"/>
</dbReference>
<dbReference type="Pfam" id="PF24016">
    <property type="entry name" value="DUF7330"/>
    <property type="match status" value="1"/>
</dbReference>
<feature type="region of interest" description="Disordered" evidence="4">
    <location>
        <begin position="25"/>
        <end position="102"/>
    </location>
</feature>
<keyword evidence="3" id="KW-0560">Oxidoreductase</keyword>
<dbReference type="Gene3D" id="3.40.50.720">
    <property type="entry name" value="NAD(P)-binding Rossmann-like Domain"/>
    <property type="match status" value="1"/>
</dbReference>
<name>A0A8H3E411_9AGAM</name>
<dbReference type="PANTHER" id="PTHR42760:SF133">
    <property type="entry name" value="3-OXOACYL-[ACYL-CARRIER-PROTEIN] REDUCTASE"/>
    <property type="match status" value="1"/>
</dbReference>
<feature type="region of interest" description="Disordered" evidence="4">
    <location>
        <begin position="145"/>
        <end position="173"/>
    </location>
</feature>
<reference evidence="6" key="1">
    <citation type="submission" date="2021-01" db="EMBL/GenBank/DDBJ databases">
        <authorList>
            <person name="Kaushik A."/>
        </authorList>
    </citation>
    <scope>NUCLEOTIDE SEQUENCE</scope>
    <source>
        <strain evidence="6">AG5</strain>
    </source>
</reference>
<dbReference type="PRINTS" id="PR00080">
    <property type="entry name" value="SDRFAMILY"/>
</dbReference>
<sequence length="627" mass="67951">MEHMTHRSSPSIYIYPSMAENSKPCYSPHRLPMIIPDSEKSESGARSSSARSHIPFEPGDDPPSPPPYSPTILSDDQHRDGNRSPHPTFHPTSSTRLNLPPRCNHLIDRKTLSSLSGTWHIDTALEIPEGLLPPITEFDGRWNREAQQARKHRAEELRRRPGLGRSSGSTRDQRYPFVEMRPNLMLDATNGAISGDVHVVSSDGLVRQAIIVAEGCNGSINLKVHAPPDQLLRVFASSTNGSIKIKIPSSFEGAVIMSTSLRSVSMSDAIKAKLTTFSAKSNESHSFIGDWHAQGFGSALNPTNPDDDPPLPGPQDPFAGWTGPLIDISSTNGAVSLSFIEENDTSPCAGHFTKAIHGFVDGIGRAIALRLSADGLAVALNDLPSKLGELNELVVEIASHGGQALAVPADVSKEPEVIEMVQTVTDAFGGLDVMVANAGIRVPGVPLLEMREEDFDKVMSVNCKGTLYCYRAAARQMIKQGAERGGRIIGASSTFGLTAHPERTPYCTSKFAIRAITQTAALEWGQYGITASHGLLSFIHVELNFYFIAASTGPAFIQKIIQQVPLKRMGQPEEVAALVSFIASPGAAYITDGAYPTYSAQDKHYPLTEDRFCRNSDLYEIGYILTE</sequence>
<dbReference type="InterPro" id="IPR055754">
    <property type="entry name" value="DUF7330"/>
</dbReference>